<reference evidence="2" key="2">
    <citation type="submission" date="2021-03" db="UniProtKB">
        <authorList>
            <consortium name="EnsemblPlants"/>
        </authorList>
    </citation>
    <scope>IDENTIFICATION</scope>
</reference>
<organism evidence="2 3">
    <name type="scientific">Cannabis sativa</name>
    <name type="common">Hemp</name>
    <name type="synonym">Marijuana</name>
    <dbReference type="NCBI Taxonomy" id="3483"/>
    <lineage>
        <taxon>Eukaryota</taxon>
        <taxon>Viridiplantae</taxon>
        <taxon>Streptophyta</taxon>
        <taxon>Embryophyta</taxon>
        <taxon>Tracheophyta</taxon>
        <taxon>Spermatophyta</taxon>
        <taxon>Magnoliopsida</taxon>
        <taxon>eudicotyledons</taxon>
        <taxon>Gunneridae</taxon>
        <taxon>Pentapetalae</taxon>
        <taxon>rosids</taxon>
        <taxon>fabids</taxon>
        <taxon>Rosales</taxon>
        <taxon>Cannabaceae</taxon>
        <taxon>Cannabis</taxon>
    </lineage>
</organism>
<dbReference type="Proteomes" id="UP000596661">
    <property type="component" value="Chromosome 3"/>
</dbReference>
<protein>
    <submittedName>
        <fullName evidence="2">Uncharacterized protein</fullName>
    </submittedName>
</protein>
<evidence type="ECO:0000256" key="1">
    <source>
        <dbReference type="SAM" id="Coils"/>
    </source>
</evidence>
<dbReference type="Gramene" id="evm.model.03.1133">
    <property type="protein sequence ID" value="cds.evm.model.03.1133"/>
    <property type="gene ID" value="evm.TU.03.1133"/>
</dbReference>
<reference evidence="2" key="1">
    <citation type="submission" date="2018-11" db="EMBL/GenBank/DDBJ databases">
        <authorList>
            <person name="Grassa J C."/>
        </authorList>
    </citation>
    <scope>NUCLEOTIDE SEQUENCE [LARGE SCALE GENOMIC DNA]</scope>
</reference>
<dbReference type="EnsemblPlants" id="evm.model.03.1133">
    <property type="protein sequence ID" value="cds.evm.model.03.1133"/>
    <property type="gene ID" value="evm.TU.03.1133"/>
</dbReference>
<dbReference type="EMBL" id="UZAU01000286">
    <property type="status" value="NOT_ANNOTATED_CDS"/>
    <property type="molecule type" value="Genomic_DNA"/>
</dbReference>
<feature type="coiled-coil region" evidence="1">
    <location>
        <begin position="74"/>
        <end position="108"/>
    </location>
</feature>
<evidence type="ECO:0000313" key="2">
    <source>
        <dbReference type="EnsemblPlants" id="cds.evm.model.03.1133"/>
    </source>
</evidence>
<proteinExistence type="predicted"/>
<accession>A0A803P437</accession>
<sequence>MVERSCSLVNKLAYQLELLKSKRSNAEQRKEEATKALVNANAKMESIIKQWVNNSLDKVLAREKKVTKAKNDHGDRYKEQYTKALSQISNLEANLKQSELDFKESERKFTPLSKEYDKKSQIVDDKIVEATLEIKTTLHSNL</sequence>
<dbReference type="AlphaFoldDB" id="A0A803P437"/>
<name>A0A803P437_CANSA</name>
<evidence type="ECO:0000313" key="3">
    <source>
        <dbReference type="Proteomes" id="UP000596661"/>
    </source>
</evidence>
<keyword evidence="1" id="KW-0175">Coiled coil</keyword>
<feature type="coiled-coil region" evidence="1">
    <location>
        <begin position="9"/>
        <end position="50"/>
    </location>
</feature>
<keyword evidence="3" id="KW-1185">Reference proteome</keyword>